<dbReference type="GO" id="GO:0004497">
    <property type="term" value="F:monooxygenase activity"/>
    <property type="evidence" value="ECO:0007669"/>
    <property type="project" value="UniProtKB-KW"/>
</dbReference>
<proteinExistence type="predicted"/>
<evidence type="ECO:0000313" key="3">
    <source>
        <dbReference type="EMBL" id="KGQ04467.1"/>
    </source>
</evidence>
<dbReference type="EMBL" id="ANFO01001064">
    <property type="protein sequence ID" value="KGQ04467.1"/>
    <property type="molecule type" value="Genomic_DNA"/>
</dbReference>
<dbReference type="SUPFAM" id="SSF51905">
    <property type="entry name" value="FAD/NAD(P)-binding domain"/>
    <property type="match status" value="1"/>
</dbReference>
<accession>A0A0A2VDQ1</accession>
<gene>
    <name evidence="3" type="ORF">BBAD15_g10286</name>
</gene>
<dbReference type="PANTHER" id="PTHR43872:SF1">
    <property type="entry name" value="MONOOXYGENASE, PUTATIVE (AFU_ORTHOLOGUE AFUA_8G02570)-RELATED"/>
    <property type="match status" value="1"/>
</dbReference>
<keyword evidence="2 3" id="KW-0503">Monooxygenase</keyword>
<dbReference type="HOGENOM" id="CLU_032067_2_0_1"/>
<evidence type="ECO:0000313" key="4">
    <source>
        <dbReference type="Proteomes" id="UP000030106"/>
    </source>
</evidence>
<evidence type="ECO:0000256" key="2">
    <source>
        <dbReference type="ARBA" id="ARBA00023033"/>
    </source>
</evidence>
<keyword evidence="2 3" id="KW-0560">Oxidoreductase</keyword>
<evidence type="ECO:0000256" key="1">
    <source>
        <dbReference type="ARBA" id="ARBA00001974"/>
    </source>
</evidence>
<dbReference type="InterPro" id="IPR051820">
    <property type="entry name" value="FAD-binding_MO"/>
</dbReference>
<organism evidence="3 4">
    <name type="scientific">Beauveria bassiana D1-5</name>
    <dbReference type="NCBI Taxonomy" id="1245745"/>
    <lineage>
        <taxon>Eukaryota</taxon>
        <taxon>Fungi</taxon>
        <taxon>Dikarya</taxon>
        <taxon>Ascomycota</taxon>
        <taxon>Pezizomycotina</taxon>
        <taxon>Sordariomycetes</taxon>
        <taxon>Hypocreomycetidae</taxon>
        <taxon>Hypocreales</taxon>
        <taxon>Cordycipitaceae</taxon>
        <taxon>Beauveria</taxon>
    </lineage>
</organism>
<dbReference type="AlphaFoldDB" id="A0A0A2VDQ1"/>
<dbReference type="PANTHER" id="PTHR43872">
    <property type="entry name" value="MONOOXYGENASE, PUTATIVE (AFU_ORTHOLOGUE AFUA_8G02570)-RELATED"/>
    <property type="match status" value="1"/>
</dbReference>
<protein>
    <submittedName>
        <fullName evidence="3">FAD-containing monooxygenase EthA</fullName>
    </submittedName>
</protein>
<dbReference type="Pfam" id="PF13738">
    <property type="entry name" value="Pyr_redox_3"/>
    <property type="match status" value="1"/>
</dbReference>
<comment type="cofactor">
    <cofactor evidence="1">
        <name>FAD</name>
        <dbReference type="ChEBI" id="CHEBI:57692"/>
    </cofactor>
</comment>
<sequence length="492" mass="54645">MDVHSDTDHYDVIIIGAGVSGINAAYRLQSQMPGCRLVVLEARASIGGTWDLFRYPGIRSDSDIFSFGFAWSPWYRTELLAHGGDIKQYMIDAAKRTGIDKHIRYRHKVLSADWFSQEQTWKLSVQGPGQTSAGPPVVYSGRFLFMGTGYYNYEQPRQTTIPGLENFAGKVIHPQFWPEDYDYRGKEMVVIGSGATAVTIVPSVADKVKRVTMLQRSPTYVLPLANRSKVREFLFAALPGTVVHKINRVVHILFTYLVTVWCAYCPAAVARHLRKQAVRLLPEGYAWDPHFAPRYKPWDQRLCVVPDGDIFAAIRSAKAAVVTDTIQTVTADSIQLTSGKTLPADVIVTATGLQLLFAGGIQFTIDGAPFDAPSKFMWNAAMIQDLPNAVISIGYLKSGSWTLGADCAVQLLIRLIKETRKRGAGVVSARLDDTRDKMVVRPLFGLLNSTYIQGSEALFPQTGTGIWCNRDNPIKDMYAARWGSIDTGLYFE</sequence>
<dbReference type="eggNOG" id="KOG1399">
    <property type="taxonomic scope" value="Eukaryota"/>
</dbReference>
<dbReference type="Proteomes" id="UP000030106">
    <property type="component" value="Unassembled WGS sequence"/>
</dbReference>
<dbReference type="Gene3D" id="3.50.50.60">
    <property type="entry name" value="FAD/NAD(P)-binding domain"/>
    <property type="match status" value="2"/>
</dbReference>
<dbReference type="InterPro" id="IPR036188">
    <property type="entry name" value="FAD/NAD-bd_sf"/>
</dbReference>
<reference evidence="3 4" key="1">
    <citation type="submission" date="2012-10" db="EMBL/GenBank/DDBJ databases">
        <title>Genome sequencing and analysis of entomopathogenic fungi Beauveria bassiana D1-5.</title>
        <authorList>
            <person name="Li Q."/>
            <person name="Wang L."/>
            <person name="Zhang Z."/>
            <person name="Wang Q."/>
            <person name="Ren J."/>
            <person name="Wang M."/>
            <person name="Xu W."/>
            <person name="Wang J."/>
            <person name="Lu Y."/>
            <person name="Du Q."/>
            <person name="Sun Z."/>
        </authorList>
    </citation>
    <scope>NUCLEOTIDE SEQUENCE [LARGE SCALE GENOMIC DNA]</scope>
    <source>
        <strain evidence="3 4">D1-5</strain>
    </source>
</reference>
<name>A0A0A2VDQ1_BEABA</name>
<dbReference type="STRING" id="1245745.A0A0A2VDQ1"/>
<comment type="caution">
    <text evidence="3">The sequence shown here is derived from an EMBL/GenBank/DDBJ whole genome shotgun (WGS) entry which is preliminary data.</text>
</comment>
<dbReference type="OrthoDB" id="66881at2759"/>